<dbReference type="EMBL" id="OC934796">
    <property type="protein sequence ID" value="CAD7660350.1"/>
    <property type="molecule type" value="Genomic_DNA"/>
</dbReference>
<dbReference type="AlphaFoldDB" id="A0A7R9MJD2"/>
<proteinExistence type="inferred from homology"/>
<evidence type="ECO:0000256" key="3">
    <source>
        <dbReference type="ARBA" id="ARBA00022525"/>
    </source>
</evidence>
<evidence type="ECO:0000256" key="2">
    <source>
        <dbReference type="ARBA" id="ARBA00005679"/>
    </source>
</evidence>
<accession>A0A7R9MJD2</accession>
<reference evidence="7" key="1">
    <citation type="submission" date="2020-11" db="EMBL/GenBank/DDBJ databases">
        <authorList>
            <person name="Tran Van P."/>
        </authorList>
    </citation>
    <scope>NUCLEOTIDE SEQUENCE</scope>
</reference>
<dbReference type="PANTHER" id="PTHR13234">
    <property type="entry name" value="GAMMA-INTERFERON INDUCIBLE LYSOSOMAL THIOL REDUCTASE GILT"/>
    <property type="match status" value="1"/>
</dbReference>
<feature type="signal peptide" evidence="6">
    <location>
        <begin position="1"/>
        <end position="22"/>
    </location>
</feature>
<evidence type="ECO:0000313" key="8">
    <source>
        <dbReference type="Proteomes" id="UP000728032"/>
    </source>
</evidence>
<dbReference type="OrthoDB" id="958254at2759"/>
<evidence type="ECO:0000256" key="4">
    <source>
        <dbReference type="ARBA" id="ARBA00022729"/>
    </source>
</evidence>
<dbReference type="Proteomes" id="UP000728032">
    <property type="component" value="Unassembled WGS sequence"/>
</dbReference>
<comment type="similarity">
    <text evidence="2">Belongs to the GILT family.</text>
</comment>
<keyword evidence="5" id="KW-0325">Glycoprotein</keyword>
<gene>
    <name evidence="7" type="ORF">ONB1V03_LOCUS16920</name>
</gene>
<dbReference type="Pfam" id="PF03227">
    <property type="entry name" value="GILT"/>
    <property type="match status" value="1"/>
</dbReference>
<evidence type="ECO:0008006" key="9">
    <source>
        <dbReference type="Google" id="ProtNLM"/>
    </source>
</evidence>
<protein>
    <recommendedName>
        <fullName evidence="9">Gamma-interferon-inducible lysosomal thiol reductase</fullName>
    </recommendedName>
</protein>
<dbReference type="PANTHER" id="PTHR13234:SF8">
    <property type="entry name" value="GAMMA-INTERFERON-INDUCIBLE LYSOSOMAL THIOL REDUCTASE"/>
    <property type="match status" value="1"/>
</dbReference>
<sequence length="212" mass="24354">MNRKTLVGIVLVLLTIYECCSALKISLYYETLCPDSQRFVKQQLHQAYQLFADQISVELIPFGNVDEYKDQNGVLKYHCQHGIEECRVMCLYGLLVEEFMSRNTEKAAQECADEHLPGQWPVIKQCIDTDKGRDIYRLMARKTKELYPSPTYVPWVTIDDKFDKESMALVESNLINFVCLKANPRPIECPNSGATHYLQQNQETVPSSAFEA</sequence>
<organism evidence="7">
    <name type="scientific">Oppiella nova</name>
    <dbReference type="NCBI Taxonomy" id="334625"/>
    <lineage>
        <taxon>Eukaryota</taxon>
        <taxon>Metazoa</taxon>
        <taxon>Ecdysozoa</taxon>
        <taxon>Arthropoda</taxon>
        <taxon>Chelicerata</taxon>
        <taxon>Arachnida</taxon>
        <taxon>Acari</taxon>
        <taxon>Acariformes</taxon>
        <taxon>Sarcoptiformes</taxon>
        <taxon>Oribatida</taxon>
        <taxon>Brachypylina</taxon>
        <taxon>Oppioidea</taxon>
        <taxon>Oppiidae</taxon>
        <taxon>Oppiella</taxon>
    </lineage>
</organism>
<comment type="subcellular location">
    <subcellularLocation>
        <location evidence="1">Secreted</location>
    </subcellularLocation>
</comment>
<keyword evidence="4 6" id="KW-0732">Signal</keyword>
<dbReference type="InterPro" id="IPR004911">
    <property type="entry name" value="Interferon-induced_GILT"/>
</dbReference>
<dbReference type="EMBL" id="CAJPVJ010019971">
    <property type="protein sequence ID" value="CAG2177488.1"/>
    <property type="molecule type" value="Genomic_DNA"/>
</dbReference>
<dbReference type="GO" id="GO:0016671">
    <property type="term" value="F:oxidoreductase activity, acting on a sulfur group of donors, disulfide as acceptor"/>
    <property type="evidence" value="ECO:0007669"/>
    <property type="project" value="InterPro"/>
</dbReference>
<keyword evidence="8" id="KW-1185">Reference proteome</keyword>
<evidence type="ECO:0000256" key="5">
    <source>
        <dbReference type="ARBA" id="ARBA00023180"/>
    </source>
</evidence>
<evidence type="ECO:0000313" key="7">
    <source>
        <dbReference type="EMBL" id="CAD7660350.1"/>
    </source>
</evidence>
<dbReference type="GO" id="GO:0005576">
    <property type="term" value="C:extracellular region"/>
    <property type="evidence" value="ECO:0007669"/>
    <property type="project" value="UniProtKB-SubCell"/>
</dbReference>
<evidence type="ECO:0000256" key="6">
    <source>
        <dbReference type="SAM" id="SignalP"/>
    </source>
</evidence>
<name>A0A7R9MJD2_9ACAR</name>
<feature type="chain" id="PRO_5036403668" description="Gamma-interferon-inducible lysosomal thiol reductase" evidence="6">
    <location>
        <begin position="23"/>
        <end position="212"/>
    </location>
</feature>
<keyword evidence="3" id="KW-0964">Secreted</keyword>
<evidence type="ECO:0000256" key="1">
    <source>
        <dbReference type="ARBA" id="ARBA00004613"/>
    </source>
</evidence>